<reference evidence="2 3" key="1">
    <citation type="submission" date="2020-07" db="EMBL/GenBank/DDBJ databases">
        <authorList>
            <person name="Sun Q."/>
        </authorList>
    </citation>
    <scope>NUCLEOTIDE SEQUENCE [LARGE SCALE GENOMIC DNA]</scope>
    <source>
        <strain evidence="2 3">WYCCWR 11290</strain>
    </source>
</reference>
<protein>
    <submittedName>
        <fullName evidence="2">Uncharacterized protein</fullName>
    </submittedName>
</protein>
<evidence type="ECO:0000313" key="2">
    <source>
        <dbReference type="EMBL" id="NZD59535.1"/>
    </source>
</evidence>
<dbReference type="Proteomes" id="UP000532162">
    <property type="component" value="Unassembled WGS sequence"/>
</dbReference>
<proteinExistence type="predicted"/>
<evidence type="ECO:0000256" key="1">
    <source>
        <dbReference type="SAM" id="Phobius"/>
    </source>
</evidence>
<feature type="transmembrane region" description="Helical" evidence="1">
    <location>
        <begin position="6"/>
        <end position="28"/>
    </location>
</feature>
<name>A0A7Z0UAP1_9HYPH</name>
<sequence length="178" mass="20321">MSDMPIWLQVIQALATTVIAGTIGVIAWRQWRTAHTKMLFDLFEKRIAAYNGLNDAMRPAFRDGTIKSFNDFVQLRHAVDAAHFLFGDDVRKLLKELISIGATMNTAAGVMKDNTSPGYGEWVDKNHTALVRLIEIMDELPAIMEDYLSFSEKKVPTFVDRLRERNKIRLSYADDKQQ</sequence>
<organism evidence="2 3">
    <name type="scientific">Rhizobium changzhiense</name>
    <dbReference type="NCBI Taxonomy" id="2692317"/>
    <lineage>
        <taxon>Bacteria</taxon>
        <taxon>Pseudomonadati</taxon>
        <taxon>Pseudomonadota</taxon>
        <taxon>Alphaproteobacteria</taxon>
        <taxon>Hyphomicrobiales</taxon>
        <taxon>Rhizobiaceae</taxon>
        <taxon>Rhizobium/Agrobacterium group</taxon>
        <taxon>Rhizobium</taxon>
    </lineage>
</organism>
<gene>
    <name evidence="2" type="ORF">HX900_00135</name>
</gene>
<comment type="caution">
    <text evidence="2">The sequence shown here is derived from an EMBL/GenBank/DDBJ whole genome shotgun (WGS) entry which is preliminary data.</text>
</comment>
<keyword evidence="1" id="KW-1133">Transmembrane helix</keyword>
<evidence type="ECO:0000313" key="3">
    <source>
        <dbReference type="Proteomes" id="UP000532162"/>
    </source>
</evidence>
<keyword evidence="1" id="KW-0472">Membrane</keyword>
<accession>A0A7Z0UAP1</accession>
<dbReference type="AlphaFoldDB" id="A0A7Z0UAP1"/>
<keyword evidence="1" id="KW-0812">Transmembrane</keyword>
<dbReference type="EMBL" id="JACCPJ010000001">
    <property type="protein sequence ID" value="NZD59535.1"/>
    <property type="molecule type" value="Genomic_DNA"/>
</dbReference>
<dbReference type="RefSeq" id="WP_180693194.1">
    <property type="nucleotide sequence ID" value="NZ_JACCPJ010000001.1"/>
</dbReference>